<dbReference type="PANTHER" id="PTHR14146:SF0">
    <property type="entry name" value="EXOCYST COMPLEX COMPONENT 4"/>
    <property type="match status" value="1"/>
</dbReference>
<dbReference type="GO" id="GO:0000145">
    <property type="term" value="C:exocyst"/>
    <property type="evidence" value="ECO:0007669"/>
    <property type="project" value="UniProtKB-UniRule"/>
</dbReference>
<evidence type="ECO:0000313" key="4">
    <source>
        <dbReference type="Proteomes" id="UP000194236"/>
    </source>
</evidence>
<accession>A0A1Y3BH65</accession>
<dbReference type="GO" id="GO:0006612">
    <property type="term" value="P:protein targeting to membrane"/>
    <property type="evidence" value="ECO:0007669"/>
    <property type="project" value="UniProtKB-UniRule"/>
</dbReference>
<comment type="caution">
    <text evidence="3">The sequence shown here is derived from an EMBL/GenBank/DDBJ whole genome shotgun (WGS) entry which is preliminary data.</text>
</comment>
<keyword evidence="1" id="KW-0268">Exocytosis</keyword>
<sequence>MVEQAQKSLESGVTILLQQPVSQTDQSLKNGQQNNKDKISGSSDSGDQQSPMTPSGPTTTTITIGPGHNVTLLLLESAVLVDVAVHDLSVLMGAMTEYRQHYLGYICNVLTAYKDTCTRLYDTVTAEMVQQSTLTANQSLMAGVSNLDLAESSHNSTMMTNSDQKRLILSAYWARSEDINRLLKSQPNWIQLEMTNPRSRTMNTGGKTPKSSSRSAQRVGNAPARRQMMMINRQMSISMK</sequence>
<evidence type="ECO:0000313" key="3">
    <source>
        <dbReference type="EMBL" id="OTF78515.1"/>
    </source>
</evidence>
<dbReference type="Proteomes" id="UP000194236">
    <property type="component" value="Unassembled WGS sequence"/>
</dbReference>
<dbReference type="GO" id="GO:0006893">
    <property type="term" value="P:Golgi to plasma membrane transport"/>
    <property type="evidence" value="ECO:0007669"/>
    <property type="project" value="TreeGrafter"/>
</dbReference>
<dbReference type="InterPro" id="IPR039682">
    <property type="entry name" value="Sec8/EXOC4"/>
</dbReference>
<feature type="compositionally biased region" description="Polar residues" evidence="2">
    <location>
        <begin position="24"/>
        <end position="34"/>
    </location>
</feature>
<proteinExistence type="inferred from homology"/>
<dbReference type="GO" id="GO:0090522">
    <property type="term" value="P:vesicle tethering involved in exocytosis"/>
    <property type="evidence" value="ECO:0007669"/>
    <property type="project" value="UniProtKB-UniRule"/>
</dbReference>
<feature type="region of interest" description="Disordered" evidence="2">
    <location>
        <begin position="195"/>
        <end position="225"/>
    </location>
</feature>
<evidence type="ECO:0000256" key="2">
    <source>
        <dbReference type="SAM" id="MobiDB-lite"/>
    </source>
</evidence>
<keyword evidence="4" id="KW-1185">Reference proteome</keyword>
<name>A0A1Y3BH65_EURMA</name>
<comment type="similarity">
    <text evidence="1">Belongs to the SEC8 family.</text>
</comment>
<feature type="compositionally biased region" description="Low complexity" evidence="2">
    <location>
        <begin position="40"/>
        <end position="61"/>
    </location>
</feature>
<evidence type="ECO:0000256" key="1">
    <source>
        <dbReference type="RuleBase" id="RU367079"/>
    </source>
</evidence>
<reference evidence="3 4" key="1">
    <citation type="submission" date="2017-03" db="EMBL/GenBank/DDBJ databases">
        <title>Genome Survey of Euroglyphus maynei.</title>
        <authorList>
            <person name="Arlian L.G."/>
            <person name="Morgan M.S."/>
            <person name="Rider S.D."/>
        </authorList>
    </citation>
    <scope>NUCLEOTIDE SEQUENCE [LARGE SCALE GENOMIC DNA]</scope>
    <source>
        <strain evidence="3">Arlian Lab</strain>
        <tissue evidence="3">Whole body</tissue>
    </source>
</reference>
<feature type="compositionally biased region" description="Polar residues" evidence="2">
    <location>
        <begin position="195"/>
        <end position="218"/>
    </location>
</feature>
<dbReference type="GO" id="GO:0015031">
    <property type="term" value="P:protein transport"/>
    <property type="evidence" value="ECO:0007669"/>
    <property type="project" value="UniProtKB-KW"/>
</dbReference>
<dbReference type="GO" id="GO:0007268">
    <property type="term" value="P:chemical synaptic transmission"/>
    <property type="evidence" value="ECO:0007669"/>
    <property type="project" value="TreeGrafter"/>
</dbReference>
<gene>
    <name evidence="3" type="ORF">BLA29_008035</name>
</gene>
<keyword evidence="1" id="KW-0653">Protein transport</keyword>
<dbReference type="OrthoDB" id="272977at2759"/>
<dbReference type="GO" id="GO:0032584">
    <property type="term" value="C:growth cone membrane"/>
    <property type="evidence" value="ECO:0007669"/>
    <property type="project" value="TreeGrafter"/>
</dbReference>
<comment type="function">
    <text evidence="1">Component of the exocyst complex involved in the docking of exocytic vesicles with fusion sites on the plasma membrane.</text>
</comment>
<protein>
    <recommendedName>
        <fullName evidence="1">Exocyst complex component Sec8</fullName>
    </recommendedName>
</protein>
<dbReference type="EMBL" id="MUJZ01027572">
    <property type="protein sequence ID" value="OTF78515.1"/>
    <property type="molecule type" value="Genomic_DNA"/>
</dbReference>
<feature type="region of interest" description="Disordered" evidence="2">
    <location>
        <begin position="24"/>
        <end position="61"/>
    </location>
</feature>
<dbReference type="AlphaFoldDB" id="A0A1Y3BH65"/>
<organism evidence="3 4">
    <name type="scientific">Euroglyphus maynei</name>
    <name type="common">Mayne's house dust mite</name>
    <dbReference type="NCBI Taxonomy" id="6958"/>
    <lineage>
        <taxon>Eukaryota</taxon>
        <taxon>Metazoa</taxon>
        <taxon>Ecdysozoa</taxon>
        <taxon>Arthropoda</taxon>
        <taxon>Chelicerata</taxon>
        <taxon>Arachnida</taxon>
        <taxon>Acari</taxon>
        <taxon>Acariformes</taxon>
        <taxon>Sarcoptiformes</taxon>
        <taxon>Astigmata</taxon>
        <taxon>Psoroptidia</taxon>
        <taxon>Analgoidea</taxon>
        <taxon>Pyroglyphidae</taxon>
        <taxon>Pyroglyphinae</taxon>
        <taxon>Euroglyphus</taxon>
    </lineage>
</organism>
<dbReference type="GO" id="GO:0045202">
    <property type="term" value="C:synapse"/>
    <property type="evidence" value="ECO:0007669"/>
    <property type="project" value="TreeGrafter"/>
</dbReference>
<keyword evidence="1" id="KW-0813">Transport</keyword>
<dbReference type="PANTHER" id="PTHR14146">
    <property type="entry name" value="EXOCYST COMPLEX COMPONENT 4"/>
    <property type="match status" value="1"/>
</dbReference>